<proteinExistence type="predicted"/>
<name>A0ACC1X7E1_MELAZ</name>
<protein>
    <submittedName>
        <fullName evidence="1">UDP-glycosyltransferase</fullName>
    </submittedName>
</protein>
<organism evidence="1 2">
    <name type="scientific">Melia azedarach</name>
    <name type="common">Chinaberry tree</name>
    <dbReference type="NCBI Taxonomy" id="155640"/>
    <lineage>
        <taxon>Eukaryota</taxon>
        <taxon>Viridiplantae</taxon>
        <taxon>Streptophyta</taxon>
        <taxon>Embryophyta</taxon>
        <taxon>Tracheophyta</taxon>
        <taxon>Spermatophyta</taxon>
        <taxon>Magnoliopsida</taxon>
        <taxon>eudicotyledons</taxon>
        <taxon>Gunneridae</taxon>
        <taxon>Pentapetalae</taxon>
        <taxon>rosids</taxon>
        <taxon>malvids</taxon>
        <taxon>Sapindales</taxon>
        <taxon>Meliaceae</taxon>
        <taxon>Melia</taxon>
    </lineage>
</organism>
<gene>
    <name evidence="1" type="ORF">OWV82_020863</name>
</gene>
<evidence type="ECO:0000313" key="1">
    <source>
        <dbReference type="EMBL" id="KAJ4707326.1"/>
    </source>
</evidence>
<evidence type="ECO:0000313" key="2">
    <source>
        <dbReference type="Proteomes" id="UP001164539"/>
    </source>
</evidence>
<keyword evidence="2" id="KW-1185">Reference proteome</keyword>
<dbReference type="EMBL" id="CM051404">
    <property type="protein sequence ID" value="KAJ4707326.1"/>
    <property type="molecule type" value="Genomic_DNA"/>
</dbReference>
<sequence>MPRKLEKLIDAINGREDKKMSCVIADGNMGQAIELAAKMKIRRAIVSPVSAASVALASSISLLMESSTVMHWHLNNGNQSTLWAVRPDLTNDKNDAYPEGFEERVATRSRMVGWAPQQKVLSHPSIACFLSHCRWNSTTEGVSNGIPFLCWTYFADQVLNENYICETWKVGLNFNKNESGIITIEEIKNKVEQVLGDENFKAELWN</sequence>
<reference evidence="1 2" key="1">
    <citation type="journal article" date="2023" name="Science">
        <title>Complex scaffold remodeling in plant triterpene biosynthesis.</title>
        <authorList>
            <person name="De La Pena R."/>
            <person name="Hodgson H."/>
            <person name="Liu J.C."/>
            <person name="Stephenson M.J."/>
            <person name="Martin A.C."/>
            <person name="Owen C."/>
            <person name="Harkess A."/>
            <person name="Leebens-Mack J."/>
            <person name="Jimenez L.E."/>
            <person name="Osbourn A."/>
            <person name="Sattely E.S."/>
        </authorList>
    </citation>
    <scope>NUCLEOTIDE SEQUENCE [LARGE SCALE GENOMIC DNA]</scope>
    <source>
        <strain evidence="2">cv. JPN11</strain>
        <tissue evidence="1">Leaf</tissue>
    </source>
</reference>
<accession>A0ACC1X7E1</accession>
<comment type="caution">
    <text evidence="1">The sequence shown here is derived from an EMBL/GenBank/DDBJ whole genome shotgun (WGS) entry which is preliminary data.</text>
</comment>
<dbReference type="Proteomes" id="UP001164539">
    <property type="component" value="Chromosome 11"/>
</dbReference>